<comment type="caution">
    <text evidence="2">The sequence shown here is derived from an EMBL/GenBank/DDBJ whole genome shotgun (WGS) entry which is preliminary data.</text>
</comment>
<proteinExistence type="predicted"/>
<dbReference type="EMBL" id="JAAQPE010000169">
    <property type="protein sequence ID" value="KAF5682130.1"/>
    <property type="molecule type" value="Genomic_DNA"/>
</dbReference>
<name>A0A8H5X4I0_FUSCI</name>
<dbReference type="AlphaFoldDB" id="A0A8H5X4I0"/>
<gene>
    <name evidence="2" type="ORF">FCIRC_5176</name>
</gene>
<evidence type="ECO:0000256" key="1">
    <source>
        <dbReference type="SAM" id="MobiDB-lite"/>
    </source>
</evidence>
<organism evidence="2 3">
    <name type="scientific">Fusarium circinatum</name>
    <name type="common">Pitch canker fungus</name>
    <name type="synonym">Gibberella circinata</name>
    <dbReference type="NCBI Taxonomy" id="48490"/>
    <lineage>
        <taxon>Eukaryota</taxon>
        <taxon>Fungi</taxon>
        <taxon>Dikarya</taxon>
        <taxon>Ascomycota</taxon>
        <taxon>Pezizomycotina</taxon>
        <taxon>Sordariomycetes</taxon>
        <taxon>Hypocreomycetidae</taxon>
        <taxon>Hypocreales</taxon>
        <taxon>Nectriaceae</taxon>
        <taxon>Fusarium</taxon>
        <taxon>Fusarium fujikuroi species complex</taxon>
    </lineage>
</organism>
<feature type="compositionally biased region" description="Polar residues" evidence="1">
    <location>
        <begin position="9"/>
        <end position="29"/>
    </location>
</feature>
<sequence length="353" mass="38970">MHFARQNDLKIQNGDTVNETGQGQSSSPPEATFREASVVQPRMLEWLYATPLCINHIKTPNEHPKTGTRSSLLAYRCRMALHSIDLLNKPRQNVTRKAFQSPTKIFEPIVSRSSTMAQTKAFHDTQETAAQPGIILLVPPGQGQIQPGESPGPSGQAENLEEWWKKDTKEAAVATTSISEKRTALTIATFQRHNIDGEKLAAKEGGPSTVDDLFEKTCLQMAAEEAEEAENADPAENVGSEFYSRDGSVCVIQLYTRTNTAVILITFQGQAVNIPTCKFPFVWHSAITSPKNPQLTCPVANNHTMAPKKTNLKAGKAGKSKSSRNVSSETKSRNAVRLTFYRPMPRRDLDEHI</sequence>
<evidence type="ECO:0000313" key="3">
    <source>
        <dbReference type="Proteomes" id="UP000572754"/>
    </source>
</evidence>
<protein>
    <submittedName>
        <fullName evidence="2">Uncharacterized protein</fullName>
    </submittedName>
</protein>
<reference evidence="2 3" key="2">
    <citation type="submission" date="2020-05" db="EMBL/GenBank/DDBJ databases">
        <title>Identification and distribution of gene clusters putatively required for synthesis of sphingolipid metabolism inhibitors in phylogenetically diverse species of the filamentous fungus Fusarium.</title>
        <authorList>
            <person name="Kim H.-S."/>
            <person name="Busman M."/>
            <person name="Brown D.W."/>
            <person name="Divon H."/>
            <person name="Uhlig S."/>
            <person name="Proctor R.H."/>
        </authorList>
    </citation>
    <scope>NUCLEOTIDE SEQUENCE [LARGE SCALE GENOMIC DNA]</scope>
    <source>
        <strain evidence="2 3">NRRL 25331</strain>
    </source>
</reference>
<evidence type="ECO:0000313" key="2">
    <source>
        <dbReference type="EMBL" id="KAF5682130.1"/>
    </source>
</evidence>
<feature type="region of interest" description="Disordered" evidence="1">
    <location>
        <begin position="1"/>
        <end position="34"/>
    </location>
</feature>
<dbReference type="Proteomes" id="UP000572754">
    <property type="component" value="Unassembled WGS sequence"/>
</dbReference>
<reference evidence="3" key="1">
    <citation type="journal article" date="2020" name="BMC Genomics">
        <title>Correction to: Identification and distribution of gene clusters required for synthesis of sphingolipid metabolism inhibitors in diverse species of the filamentous fungus Fusarium.</title>
        <authorList>
            <person name="Kim H.S."/>
            <person name="Lohmar J.M."/>
            <person name="Busman M."/>
            <person name="Brown D.W."/>
            <person name="Naumann T.A."/>
            <person name="Divon H.H."/>
            <person name="Lysoe E."/>
            <person name="Uhlig S."/>
            <person name="Proctor R.H."/>
        </authorList>
    </citation>
    <scope>NUCLEOTIDE SEQUENCE [LARGE SCALE GENOMIC DNA]</scope>
    <source>
        <strain evidence="3">NRRL 25331</strain>
    </source>
</reference>
<feature type="region of interest" description="Disordered" evidence="1">
    <location>
        <begin position="312"/>
        <end position="335"/>
    </location>
</feature>
<accession>A0A8H5X4I0</accession>
<keyword evidence="3" id="KW-1185">Reference proteome</keyword>